<evidence type="ECO:0000313" key="1">
    <source>
        <dbReference type="EMBL" id="KAJ9115651.1"/>
    </source>
</evidence>
<comment type="caution">
    <text evidence="1">The sequence shown here is derived from an EMBL/GenBank/DDBJ whole genome shotgun (WGS) entry which is preliminary data.</text>
</comment>
<dbReference type="EMBL" id="JASBWS010000005">
    <property type="protein sequence ID" value="KAJ9115651.1"/>
    <property type="molecule type" value="Genomic_DNA"/>
</dbReference>
<organism evidence="1 2">
    <name type="scientific">Naganishia adeliensis</name>
    <dbReference type="NCBI Taxonomy" id="92952"/>
    <lineage>
        <taxon>Eukaryota</taxon>
        <taxon>Fungi</taxon>
        <taxon>Dikarya</taxon>
        <taxon>Basidiomycota</taxon>
        <taxon>Agaricomycotina</taxon>
        <taxon>Tremellomycetes</taxon>
        <taxon>Filobasidiales</taxon>
        <taxon>Filobasidiaceae</taxon>
        <taxon>Naganishia</taxon>
    </lineage>
</organism>
<accession>A0ACC2WWY5</accession>
<proteinExistence type="predicted"/>
<name>A0ACC2WWY5_9TREE</name>
<sequence>MSGDPQQQAYQGQYLTPSAQRYASSSLSAASSPATTPTTPTFPANRDLTPSPVPSTNSSVQSFGANPTQYRVKVNPTAGNRVSSRSRQSSKGPTVLGMPGLGYPGTVRGVKAVAEGTPSWHDGRGSVYQTPSHSTQPYQTPPPPLAASELPTRTVHLANPLARPGRVPLSSAAPVPMRGSHFITPSGVQPMFVSPPVAQPRSSRIEPNQREYHLQTAHQGRETAGGTRPRSSTSSSTASVRTVSQSQIGMNRALSNGEGSNHVITPRKSSATTASMASASSSGSARLTSPPPPMPPPRDMPLPPLPPLPSNSSLSRVSAASSQSSLRRAEERQGTTAAVEGRGSTSGLRGLGLGPVSESLVRDPRPRDVSAPANMNGGTQQRYNSALGPAVNGGTEESRAKARKMSSPPLGGLFSRMAGKSTTSLNSTSGSSGKVRMSDAPSEFGVLARGPSQQVERVPIAPPAASRSDAFETESAAPPISITTGKGKGSIPPLGLGRPSMSYQGARRSEEISRKLSSNDFSSDPSKLVQPRKSSGGLKALFSRNKNKDRPNDRTSPSPVPSLPQPTVPPLATKRRASEDMLRSRKMDPGPGRPLQAPPALLPLRRAAFSHTADVQPMDVRSLKSSQGSSDTAPAQSKTPQPPSSPSTPTATSAGSAPPSARTPSFEPPIQHLPPSVSLHLGDLPQLDLSLGSTFDDLLKSLEFGTRMSPKSPKKVSALSAVRPNMHSRRRSRSFSEFSHSSSGKSLLSKETIESIGRRNSRAESSASLAADVAAYRALEVQPAATEMPSSMPALALSDHERTLSGASSTSGQSPPRTPGLGEDNPVLIHHSVSSSSAGPLISDSGVDVRQTPGADAPKKAHLAATLEKAKPARPSLLQVAQSQRSTTTILEHEETKTADDTLKLTSSLSALGLAPSAEILETSLPAMPLKEQKSRQIRLPRKSRKVQSQYTATELATEMRRILVAFQKASAMKSSEKAGLIRSELLDCMVEGEKKGFDPTDERGHAALRSVSIDWLNVLLQELKIDQAANERGACLEALSTIMERYVIPILGTMPIALMIISFPYSPPLSAVALDRRPGDQAVFRSLMQKIMRYVLEKLSGKGVYHNTLMFAGRMLAFAFFRIEGIAAQLLSALPTKQAMLSRFLVAVEQFSPSTSPHLEVYYPLHLQAVQLKDVRTYMSTLGNEVPPYNTEEEENAFHFKPGNWLRRWQSDDSELFPAFYKAYHRQLARYLTHAMEVAEGDNIPIPSAVLTQAPGYAHLAAVFAVKCQSYINGAVNAVTTTSASSSFTADESAGMRGNVKPPILETANRRLSELILHLASSKLFVPSPSGTVQECDGIQFWANMIDVWMKYLISRTSLYSPKAVFCLFDLLDGIMMPPSPQLMSPDVSQHGRLALIDIPYLITIVRIILTETEHHLTLAKCIAFVWTHFDTLCHRVEDRQALCLQLLLDPVVFERLMLFWSQSVRSYVLRLVVFRLGHLSTSASDFVNHGAEVNVVQLLNASLERIRRRHDELEPKRDQDVHREDLGASHFQQEGTQRGLVRSRSTITMVEMTEPQTAEQQATQAEQLLGLAPSSPVKEGHNDDSEIMSAKPKGKSANWFKKPFGKTKKNKKPLVDDSDSDSTSSGRPSLEGPVPAQPKSILKSSTQASSSNASGTIATAQSKSAALPNPFQNKFSASRGEDLEQAPTHAPKSPRQQTFEFELPTASPRSDTFDRPTIPGSPSRLGVDGSSNPPKLPASPHMSRSFSKRSSLLHPAAASVIGGATGSFTSKPLLSVLNQRPPYDKRLHPYCIRMLAELEDVRREYDEWWAEDGPGRQDNAPPRLNVAWPFSEDED</sequence>
<reference evidence="1" key="1">
    <citation type="submission" date="2023-04" db="EMBL/GenBank/DDBJ databases">
        <title>Draft Genome sequencing of Naganishia species isolated from polar environments using Oxford Nanopore Technology.</title>
        <authorList>
            <person name="Leo P."/>
            <person name="Venkateswaran K."/>
        </authorList>
    </citation>
    <scope>NUCLEOTIDE SEQUENCE</scope>
    <source>
        <strain evidence="1">MNA-CCFEE 5262</strain>
    </source>
</reference>
<dbReference type="Proteomes" id="UP001230649">
    <property type="component" value="Unassembled WGS sequence"/>
</dbReference>
<protein>
    <submittedName>
        <fullName evidence="1">Uncharacterized protein</fullName>
    </submittedName>
</protein>
<evidence type="ECO:0000313" key="2">
    <source>
        <dbReference type="Proteomes" id="UP001230649"/>
    </source>
</evidence>
<keyword evidence="2" id="KW-1185">Reference proteome</keyword>
<gene>
    <name evidence="1" type="ORF">QFC20_000978</name>
</gene>